<dbReference type="EMBL" id="QRMS01000001">
    <property type="protein sequence ID" value="RHJ89686.1"/>
    <property type="molecule type" value="Genomic_DNA"/>
</dbReference>
<accession>A0A415E7D3</accession>
<keyword evidence="9" id="KW-0175">Coiled coil</keyword>
<comment type="subunit">
    <text evidence="8">Homodimer. Binds to stalled ribosomes, contacting rRNA.</text>
</comment>
<evidence type="ECO:0000256" key="3">
    <source>
        <dbReference type="ARBA" id="ARBA00022741"/>
    </source>
</evidence>
<dbReference type="FunFam" id="3.40.50.300:FF:000830">
    <property type="entry name" value="Endonuclease MutS2"/>
    <property type="match status" value="1"/>
</dbReference>
<dbReference type="InterPro" id="IPR002625">
    <property type="entry name" value="Smr_dom"/>
</dbReference>
<comment type="similarity">
    <text evidence="8">Belongs to the DNA mismatch repair MutS family. MutS2 subfamily.</text>
</comment>
<evidence type="ECO:0000313" key="12">
    <source>
        <dbReference type="Proteomes" id="UP000284841"/>
    </source>
</evidence>
<dbReference type="Proteomes" id="UP000284841">
    <property type="component" value="Unassembled WGS sequence"/>
</dbReference>
<gene>
    <name evidence="8" type="primary">mutS2</name>
    <name evidence="8" type="synonym">rqcU</name>
    <name evidence="11" type="ORF">DW099_03700</name>
</gene>
<dbReference type="GO" id="GO:0140664">
    <property type="term" value="F:ATP-dependent DNA damage sensor activity"/>
    <property type="evidence" value="ECO:0007669"/>
    <property type="project" value="InterPro"/>
</dbReference>
<dbReference type="CDD" id="cd06503">
    <property type="entry name" value="ATP-synt_Fo_b"/>
    <property type="match status" value="1"/>
</dbReference>
<keyword evidence="8 11" id="KW-0255">Endonuclease</keyword>
<dbReference type="SMART" id="SM00463">
    <property type="entry name" value="SMR"/>
    <property type="match status" value="1"/>
</dbReference>
<dbReference type="GO" id="GO:0019843">
    <property type="term" value="F:rRNA binding"/>
    <property type="evidence" value="ECO:0007669"/>
    <property type="project" value="UniProtKB-UniRule"/>
</dbReference>
<sequence length="792" mass="88256">MNKKALDVLEYKKIIELLKEEAGSEMSRKIISELMPYTDVHVISEELRSTTEAVDLIVRKGPLPTGGIYDIGQSLGLARKGGTLSMKQLLQVHYNLRICERIVSFMKSDLPPLPLINSMTELIVTMPRLAENIDRCILSEDEMSDNASSELRSIRRSIGRQNEAIKNKLNHILNSSDNRTYLQDSIVTMRDGRYVIPVKQEHRARFPGIVHDQSKAGATLFVEPQVIVNLNNELRELEMAEEAEIARILAELSAGVAEHFHDIKNNQEILIQLDFIMAKGKFSCRMKAEEPHINEDGYLLIREGRHPLIDEKKVVPINVSIGKDYRTLVVTGPNTGGKTVTLKTIGLLALMAQSGLHIPASSQSQIPIFDDVFADIGDEQSIEQSLSTFSSHMKNIVRIAEEADADSLVLLDELGAGTDPTEGAALAIAILENLYKRGAMTAATTHYNEIKKYALSTDGVENASMEFNVETLSPTYRLTIGIPGKSNAFEISKKLGLSETLIDRAGQLIERGDIEFEDVISAIEADKKKAEEERDEAIMINLAMKKKQEEIEKQMADLAKKKEKMIADAREEAREILRDARETASEVQKELKELSKLESMGERNKRFDKSRRKLKETEGKYAERLIRQVNNNPVQASEIKVGDRVKVLSLDQNGEILSLPDDKGNLLVKVGIMKANLSLDDLMLINDGTGKKKSSKSSKYGQLYKVKAQNVSISINVQGESLDDAVMDVDKYLDDAYVAGLKEVTVIHGRGEGILKSGIRDMCKRHKHVASFRKGNYNEGGDGVTIVKMKTE</sequence>
<name>A0A415E7D3_9FIRM</name>
<dbReference type="RefSeq" id="WP_118333752.1">
    <property type="nucleotide sequence ID" value="NZ_AP025567.1"/>
</dbReference>
<dbReference type="CDD" id="cd03280">
    <property type="entry name" value="ABC_MutS2"/>
    <property type="match status" value="1"/>
</dbReference>
<dbReference type="GO" id="GO:0045910">
    <property type="term" value="P:negative regulation of DNA recombination"/>
    <property type="evidence" value="ECO:0007669"/>
    <property type="project" value="InterPro"/>
</dbReference>
<dbReference type="SUPFAM" id="SSF52540">
    <property type="entry name" value="P-loop containing nucleoside triphosphate hydrolases"/>
    <property type="match status" value="1"/>
</dbReference>
<dbReference type="InterPro" id="IPR005747">
    <property type="entry name" value="MutS2"/>
</dbReference>
<dbReference type="GO" id="GO:0006298">
    <property type="term" value="P:mismatch repair"/>
    <property type="evidence" value="ECO:0007669"/>
    <property type="project" value="InterPro"/>
</dbReference>
<dbReference type="GO" id="GO:0005524">
    <property type="term" value="F:ATP binding"/>
    <property type="evidence" value="ECO:0007669"/>
    <property type="project" value="UniProtKB-UniRule"/>
</dbReference>
<feature type="coiled-coil region" evidence="9">
    <location>
        <begin position="520"/>
        <end position="600"/>
    </location>
</feature>
<dbReference type="STRING" id="1776384.GCA_900086585_03026"/>
<evidence type="ECO:0000256" key="5">
    <source>
        <dbReference type="ARBA" id="ARBA00022840"/>
    </source>
</evidence>
<keyword evidence="3 8" id="KW-0547">Nucleotide-binding</keyword>
<dbReference type="PROSITE" id="PS50828">
    <property type="entry name" value="SMR"/>
    <property type="match status" value="1"/>
</dbReference>
<dbReference type="InterPro" id="IPR036187">
    <property type="entry name" value="DNA_mismatch_repair_MutS_sf"/>
</dbReference>
<dbReference type="OrthoDB" id="9808166at2"/>
<dbReference type="InterPro" id="IPR046893">
    <property type="entry name" value="MSSS"/>
</dbReference>
<keyword evidence="7 8" id="KW-0238">DNA-binding</keyword>
<dbReference type="HAMAP" id="MF_00092">
    <property type="entry name" value="MutS2"/>
    <property type="match status" value="1"/>
</dbReference>
<dbReference type="PROSITE" id="PS00486">
    <property type="entry name" value="DNA_MISMATCH_REPAIR_2"/>
    <property type="match status" value="1"/>
</dbReference>
<dbReference type="AlphaFoldDB" id="A0A415E7D3"/>
<comment type="function">
    <text evidence="8">Acts as a ribosome collision sensor, splitting the ribosome into its 2 subunits. Detects stalled/collided 70S ribosomes which it binds and splits by an ATP-hydrolysis driven conformational change. Acts upstream of the ribosome quality control system (RQC), a ribosome-associated complex that mediates the extraction of incompletely synthesized nascent chains from stalled ribosomes and their subsequent degradation. Probably generates substrates for RQC.</text>
</comment>
<dbReference type="Gene3D" id="3.40.50.300">
    <property type="entry name" value="P-loop containing nucleotide triphosphate hydrolases"/>
    <property type="match status" value="1"/>
</dbReference>
<dbReference type="Pfam" id="PF01713">
    <property type="entry name" value="Smr"/>
    <property type="match status" value="1"/>
</dbReference>
<evidence type="ECO:0000313" key="11">
    <source>
        <dbReference type="EMBL" id="RHJ89686.1"/>
    </source>
</evidence>
<keyword evidence="4 8" id="KW-0378">Hydrolase</keyword>
<dbReference type="NCBIfam" id="TIGR01069">
    <property type="entry name" value="mutS2"/>
    <property type="match status" value="1"/>
</dbReference>
<dbReference type="GO" id="GO:0004519">
    <property type="term" value="F:endonuclease activity"/>
    <property type="evidence" value="ECO:0007669"/>
    <property type="project" value="UniProtKB-UniRule"/>
</dbReference>
<dbReference type="SMART" id="SM00533">
    <property type="entry name" value="MUTSd"/>
    <property type="match status" value="1"/>
</dbReference>
<keyword evidence="6 8" id="KW-0694">RNA-binding</keyword>
<protein>
    <recommendedName>
        <fullName evidence="8">Endonuclease MutS2</fullName>
        <ecNumber evidence="8">3.1.-.-</ecNumber>
    </recommendedName>
    <alternativeName>
        <fullName evidence="8">Ribosome-associated protein quality control-upstream factor</fullName>
        <shortName evidence="8">RQC-upstream factor</shortName>
        <shortName evidence="8">RqcU</shortName>
        <ecNumber evidence="8">3.6.4.-</ecNumber>
    </alternativeName>
</protein>
<evidence type="ECO:0000256" key="4">
    <source>
        <dbReference type="ARBA" id="ARBA00022801"/>
    </source>
</evidence>
<evidence type="ECO:0000256" key="8">
    <source>
        <dbReference type="HAMAP-Rule" id="MF_00092"/>
    </source>
</evidence>
<dbReference type="GO" id="GO:0043023">
    <property type="term" value="F:ribosomal large subunit binding"/>
    <property type="evidence" value="ECO:0007669"/>
    <property type="project" value="UniProtKB-UniRule"/>
</dbReference>
<reference evidence="11 12" key="1">
    <citation type="submission" date="2018-08" db="EMBL/GenBank/DDBJ databases">
        <title>A genome reference for cultivated species of the human gut microbiota.</title>
        <authorList>
            <person name="Zou Y."/>
            <person name="Xue W."/>
            <person name="Luo G."/>
        </authorList>
    </citation>
    <scope>NUCLEOTIDE SEQUENCE [LARGE SCALE GENOMIC DNA]</scope>
    <source>
        <strain evidence="11 12">AM07-24</strain>
    </source>
</reference>
<dbReference type="EC" id="3.6.4.-" evidence="8"/>
<keyword evidence="12" id="KW-1185">Reference proteome</keyword>
<dbReference type="PANTHER" id="PTHR48466">
    <property type="entry name" value="OS10G0509000 PROTEIN-RELATED"/>
    <property type="match status" value="1"/>
</dbReference>
<evidence type="ECO:0000259" key="10">
    <source>
        <dbReference type="PROSITE" id="PS50828"/>
    </source>
</evidence>
<keyword evidence="5 8" id="KW-0067">ATP-binding</keyword>
<keyword evidence="1 8" id="KW-0540">Nuclease</keyword>
<dbReference type="InterPro" id="IPR045076">
    <property type="entry name" value="MutS"/>
</dbReference>
<evidence type="ECO:0000256" key="6">
    <source>
        <dbReference type="ARBA" id="ARBA00022884"/>
    </source>
</evidence>
<dbReference type="InterPro" id="IPR027417">
    <property type="entry name" value="P-loop_NTPase"/>
</dbReference>
<dbReference type="InterPro" id="IPR007696">
    <property type="entry name" value="DNA_mismatch_repair_MutS_core"/>
</dbReference>
<proteinExistence type="inferred from homology"/>
<dbReference type="Pfam" id="PF00488">
    <property type="entry name" value="MutS_V"/>
    <property type="match status" value="1"/>
</dbReference>
<dbReference type="SUPFAM" id="SSF48334">
    <property type="entry name" value="DNA repair protein MutS, domain III"/>
    <property type="match status" value="1"/>
</dbReference>
<dbReference type="GO" id="GO:0030983">
    <property type="term" value="F:mismatched DNA binding"/>
    <property type="evidence" value="ECO:0007669"/>
    <property type="project" value="InterPro"/>
</dbReference>
<dbReference type="InterPro" id="IPR000432">
    <property type="entry name" value="DNA_mismatch_repair_MutS_C"/>
</dbReference>
<dbReference type="PIRSF" id="PIRSF005814">
    <property type="entry name" value="MutS_YshD"/>
    <property type="match status" value="1"/>
</dbReference>
<feature type="domain" description="Smr" evidence="10">
    <location>
        <begin position="715"/>
        <end position="790"/>
    </location>
</feature>
<dbReference type="PANTHER" id="PTHR48466:SF2">
    <property type="entry name" value="OS10G0509000 PROTEIN"/>
    <property type="match status" value="1"/>
</dbReference>
<feature type="binding site" evidence="8">
    <location>
        <begin position="332"/>
        <end position="339"/>
    </location>
    <ligand>
        <name>ATP</name>
        <dbReference type="ChEBI" id="CHEBI:30616"/>
    </ligand>
</feature>
<comment type="caution">
    <text evidence="11">The sequence shown here is derived from an EMBL/GenBank/DDBJ whole genome shotgun (WGS) entry which is preliminary data.</text>
</comment>
<dbReference type="SMART" id="SM00534">
    <property type="entry name" value="MUTSac"/>
    <property type="match status" value="1"/>
</dbReference>
<dbReference type="GO" id="GO:0072344">
    <property type="term" value="P:rescue of stalled ribosome"/>
    <property type="evidence" value="ECO:0007669"/>
    <property type="project" value="UniProtKB-UniRule"/>
</dbReference>
<dbReference type="EC" id="3.1.-.-" evidence="8"/>
<evidence type="ECO:0000256" key="1">
    <source>
        <dbReference type="ARBA" id="ARBA00022722"/>
    </source>
</evidence>
<dbReference type="SUPFAM" id="SSF160443">
    <property type="entry name" value="SMR domain-like"/>
    <property type="match status" value="1"/>
</dbReference>
<evidence type="ECO:0000256" key="2">
    <source>
        <dbReference type="ARBA" id="ARBA00022730"/>
    </source>
</evidence>
<evidence type="ECO:0000256" key="9">
    <source>
        <dbReference type="SAM" id="Coils"/>
    </source>
</evidence>
<evidence type="ECO:0000256" key="7">
    <source>
        <dbReference type="ARBA" id="ARBA00023125"/>
    </source>
</evidence>
<dbReference type="Gene3D" id="3.30.1370.110">
    <property type="match status" value="1"/>
</dbReference>
<comment type="function">
    <text evidence="8">Endonuclease that is involved in the suppression of homologous recombination and thus may have a key role in the control of bacterial genetic diversity.</text>
</comment>
<organism evidence="11 12">
    <name type="scientific">Emergencia timonensis</name>
    <dbReference type="NCBI Taxonomy" id="1776384"/>
    <lineage>
        <taxon>Bacteria</taxon>
        <taxon>Bacillati</taxon>
        <taxon>Bacillota</taxon>
        <taxon>Clostridia</taxon>
        <taxon>Peptostreptococcales</taxon>
        <taxon>Anaerovoracaceae</taxon>
        <taxon>Emergencia</taxon>
    </lineage>
</organism>
<dbReference type="Pfam" id="PF20297">
    <property type="entry name" value="MSSS"/>
    <property type="match status" value="1"/>
</dbReference>
<keyword evidence="2 8" id="KW-0699">rRNA-binding</keyword>
<dbReference type="InterPro" id="IPR036063">
    <property type="entry name" value="Smr_dom_sf"/>
</dbReference>
<dbReference type="GO" id="GO:0016887">
    <property type="term" value="F:ATP hydrolysis activity"/>
    <property type="evidence" value="ECO:0007669"/>
    <property type="project" value="InterPro"/>
</dbReference>